<comment type="subcellular location">
    <subcellularLocation>
        <location evidence="1 9">Cell inner membrane</location>
        <topology evidence="1 9">Multi-pass membrane protein</topology>
    </subcellularLocation>
</comment>
<proteinExistence type="inferred from homology"/>
<accession>A0A1T1H4Y7</accession>
<dbReference type="PROSITE" id="PS00874">
    <property type="entry name" value="T2SP_F"/>
    <property type="match status" value="1"/>
</dbReference>
<evidence type="ECO:0000256" key="6">
    <source>
        <dbReference type="ARBA" id="ARBA00022692"/>
    </source>
</evidence>
<evidence type="ECO:0000313" key="13">
    <source>
        <dbReference type="Proteomes" id="UP000191160"/>
    </source>
</evidence>
<dbReference type="InterPro" id="IPR003004">
    <property type="entry name" value="GspF/PilC"/>
</dbReference>
<feature type="domain" description="Type II secretion system protein GspF" evidence="11">
    <location>
        <begin position="74"/>
        <end position="197"/>
    </location>
</feature>
<evidence type="ECO:0000256" key="10">
    <source>
        <dbReference type="SAM" id="Phobius"/>
    </source>
</evidence>
<evidence type="ECO:0000256" key="9">
    <source>
        <dbReference type="RuleBase" id="RU003923"/>
    </source>
</evidence>
<sequence length="409" mass="44871">MAVKKAQMMPTFSYEGVDRKGAKIKGEMPSRNMALAKVTLRKQGITIRTIREKRKNILEGLMKKKVSTLDITVFTRQLATMMKAGVPLVQGFEIVAEGLENPAMREVVLGIKGEVEGGNTFAGALRKYPQYFDNLFCSLVESGEQSGALETMLDRVAIYKEKSELLKQKIKKAMKYPATVIVVAIIVTIILMVKVVPVFEGLFSSFGAELPAFTKMVVNMSNWTKDYWFIMLVVIAILIGGFLEAKKRSKAFRDFLDKAALKAPIFGDLVYKAIIARYSRTLATTFAAGVPLIDALESTAGATNNVVYETAVMKIREDVATGQQLQFAMRVTDKFPPMAVQMVAIGEESGALDAMLDKVATHYENEVDNAVDGLTSMMEPLIMAILGILVGGLVVAMYLPIFQMGSVVG</sequence>
<name>A0A1T1H4Y7_9GAMM</name>
<dbReference type="Pfam" id="PF00482">
    <property type="entry name" value="T2SSF"/>
    <property type="match status" value="2"/>
</dbReference>
<feature type="domain" description="Type II secretion system protein GspF" evidence="11">
    <location>
        <begin position="279"/>
        <end position="400"/>
    </location>
</feature>
<keyword evidence="7 10" id="KW-1133">Transmembrane helix</keyword>
<comment type="caution">
    <text evidence="12">The sequence shown here is derived from an EMBL/GenBank/DDBJ whole genome shotgun (WGS) entry which is preliminary data.</text>
</comment>
<keyword evidence="8 10" id="KW-0472">Membrane</keyword>
<evidence type="ECO:0000256" key="3">
    <source>
        <dbReference type="ARBA" id="ARBA00022448"/>
    </source>
</evidence>
<dbReference type="InterPro" id="IPR042094">
    <property type="entry name" value="T2SS_GspF_sf"/>
</dbReference>
<feature type="transmembrane region" description="Helical" evidence="10">
    <location>
        <begin position="176"/>
        <end position="196"/>
    </location>
</feature>
<gene>
    <name evidence="12" type="ORF">B1202_04660</name>
</gene>
<protein>
    <submittedName>
        <fullName evidence="12">Type II secretion system protein F</fullName>
    </submittedName>
</protein>
<dbReference type="Gene3D" id="1.20.81.30">
    <property type="entry name" value="Type II secretion system (T2SS), domain F"/>
    <property type="match status" value="2"/>
</dbReference>
<dbReference type="InterPro" id="IPR018076">
    <property type="entry name" value="T2SS_GspF_dom"/>
</dbReference>
<evidence type="ECO:0000256" key="7">
    <source>
        <dbReference type="ARBA" id="ARBA00022989"/>
    </source>
</evidence>
<dbReference type="RefSeq" id="WP_078189420.1">
    <property type="nucleotide sequence ID" value="NZ_JAMCOZ010000005.1"/>
</dbReference>
<evidence type="ECO:0000256" key="8">
    <source>
        <dbReference type="ARBA" id="ARBA00023136"/>
    </source>
</evidence>
<dbReference type="GO" id="GO:0015628">
    <property type="term" value="P:protein secretion by the type II secretion system"/>
    <property type="evidence" value="ECO:0007669"/>
    <property type="project" value="TreeGrafter"/>
</dbReference>
<dbReference type="PANTHER" id="PTHR30012:SF7">
    <property type="entry name" value="PROTEIN TRANSPORT PROTEIN HOFC HOMOLOG"/>
    <property type="match status" value="1"/>
</dbReference>
<feature type="transmembrane region" description="Helical" evidence="10">
    <location>
        <begin position="381"/>
        <end position="401"/>
    </location>
</feature>
<feature type="transmembrane region" description="Helical" evidence="10">
    <location>
        <begin position="227"/>
        <end position="245"/>
    </location>
</feature>
<dbReference type="GO" id="GO:0005886">
    <property type="term" value="C:plasma membrane"/>
    <property type="evidence" value="ECO:0007669"/>
    <property type="project" value="UniProtKB-SubCell"/>
</dbReference>
<reference evidence="12 13" key="1">
    <citation type="submission" date="2017-02" db="EMBL/GenBank/DDBJ databases">
        <title>Acinetobacter sp. ANC 4945, whole genome shotgun sequencing project.</title>
        <authorList>
            <person name="Radolfova-Krizova L."/>
            <person name="Al Atrouni A."/>
            <person name="Nemec A."/>
        </authorList>
    </citation>
    <scope>NUCLEOTIDE SEQUENCE [LARGE SCALE GENOMIC DNA]</scope>
    <source>
        <strain evidence="12 13">ANC 4945</strain>
    </source>
</reference>
<dbReference type="InterPro" id="IPR001992">
    <property type="entry name" value="T2SS_GspF/T4SS_PilC_CS"/>
</dbReference>
<keyword evidence="13" id="KW-1185">Reference proteome</keyword>
<organism evidence="12 13">
    <name type="scientific">Acinetobacter amyesii</name>
    <dbReference type="NCBI Taxonomy" id="2942470"/>
    <lineage>
        <taxon>Bacteria</taxon>
        <taxon>Pseudomonadati</taxon>
        <taxon>Pseudomonadota</taxon>
        <taxon>Gammaproteobacteria</taxon>
        <taxon>Moraxellales</taxon>
        <taxon>Moraxellaceae</taxon>
        <taxon>Acinetobacter</taxon>
    </lineage>
</organism>
<dbReference type="PRINTS" id="PR00812">
    <property type="entry name" value="BCTERIALGSPF"/>
</dbReference>
<dbReference type="Proteomes" id="UP000191160">
    <property type="component" value="Unassembled WGS sequence"/>
</dbReference>
<dbReference type="PANTHER" id="PTHR30012">
    <property type="entry name" value="GENERAL SECRETION PATHWAY PROTEIN"/>
    <property type="match status" value="1"/>
</dbReference>
<dbReference type="FunFam" id="1.20.81.30:FF:000001">
    <property type="entry name" value="Type II secretion system protein F"/>
    <property type="match status" value="2"/>
</dbReference>
<evidence type="ECO:0000256" key="5">
    <source>
        <dbReference type="ARBA" id="ARBA00022519"/>
    </source>
</evidence>
<keyword evidence="4" id="KW-1003">Cell membrane</keyword>
<keyword evidence="6 9" id="KW-0812">Transmembrane</keyword>
<comment type="similarity">
    <text evidence="2 9">Belongs to the GSP F family.</text>
</comment>
<evidence type="ECO:0000256" key="4">
    <source>
        <dbReference type="ARBA" id="ARBA00022475"/>
    </source>
</evidence>
<keyword evidence="3 9" id="KW-0813">Transport</keyword>
<evidence type="ECO:0000256" key="2">
    <source>
        <dbReference type="ARBA" id="ARBA00005745"/>
    </source>
</evidence>
<dbReference type="AlphaFoldDB" id="A0A1T1H4Y7"/>
<keyword evidence="5" id="KW-0997">Cell inner membrane</keyword>
<evidence type="ECO:0000259" key="11">
    <source>
        <dbReference type="Pfam" id="PF00482"/>
    </source>
</evidence>
<evidence type="ECO:0000256" key="1">
    <source>
        <dbReference type="ARBA" id="ARBA00004429"/>
    </source>
</evidence>
<evidence type="ECO:0000313" key="12">
    <source>
        <dbReference type="EMBL" id="OOV84918.1"/>
    </source>
</evidence>
<dbReference type="EMBL" id="MVKX01000002">
    <property type="protein sequence ID" value="OOV84918.1"/>
    <property type="molecule type" value="Genomic_DNA"/>
</dbReference>